<reference evidence="2 4" key="3">
    <citation type="submission" date="2023-03" db="EMBL/GenBank/DDBJ databases">
        <title>Agriculturally important microbes genome sequencing.</title>
        <authorList>
            <person name="Dunlap C."/>
        </authorList>
    </citation>
    <scope>NUCLEOTIDE SEQUENCE [LARGE SCALE GENOMIC DNA]</scope>
    <source>
        <strain evidence="2 4">CBP-3203</strain>
    </source>
</reference>
<keyword evidence="4" id="KW-1185">Reference proteome</keyword>
<dbReference type="RefSeq" id="WP_053071194.1">
    <property type="nucleotide sequence ID" value="NZ_CP023481.1"/>
</dbReference>
<protein>
    <submittedName>
        <fullName evidence="1">Uncharacterized protein</fullName>
    </submittedName>
</protein>
<evidence type="ECO:0000313" key="2">
    <source>
        <dbReference type="EMBL" id="MEC0484501.1"/>
    </source>
</evidence>
<dbReference type="EMBL" id="JARRTL010000007">
    <property type="protein sequence ID" value="MEC0484501.1"/>
    <property type="molecule type" value="Genomic_DNA"/>
</dbReference>
<comment type="caution">
    <text evidence="1">The sequence shown here is derived from an EMBL/GenBank/DDBJ whole genome shotgun (WGS) entry which is preliminary data.</text>
</comment>
<proteinExistence type="predicted"/>
<gene>
    <name evidence="1" type="ORF">AB447_200455</name>
    <name evidence="2" type="ORF">P8828_06505</name>
</gene>
<organism evidence="1 3">
    <name type="scientific">Bacillus glycinifermentans</name>
    <dbReference type="NCBI Taxonomy" id="1664069"/>
    <lineage>
        <taxon>Bacteria</taxon>
        <taxon>Bacillati</taxon>
        <taxon>Bacillota</taxon>
        <taxon>Bacilli</taxon>
        <taxon>Bacillales</taxon>
        <taxon>Bacillaceae</taxon>
        <taxon>Bacillus</taxon>
    </lineage>
</organism>
<evidence type="ECO:0000313" key="1">
    <source>
        <dbReference type="EMBL" id="KRT95619.1"/>
    </source>
</evidence>
<sequence length="72" mass="8509">MIEPKTVINKDYFLTQYMVVFKDDPDVTYYYGKNKKTGKIVQFCEKDELSVTNDGKTKYNEPHCDFGLKNRD</sequence>
<dbReference type="OrthoDB" id="2884721at2"/>
<evidence type="ECO:0000313" key="4">
    <source>
        <dbReference type="Proteomes" id="UP001341297"/>
    </source>
</evidence>
<evidence type="ECO:0000313" key="3">
    <source>
        <dbReference type="Proteomes" id="UP000036168"/>
    </source>
</evidence>
<reference evidence="1" key="2">
    <citation type="submission" date="2015-10" db="EMBL/GenBank/DDBJ databases">
        <authorList>
            <person name="Gilbert D.G."/>
        </authorList>
    </citation>
    <scope>NUCLEOTIDE SEQUENCE</scope>
    <source>
        <strain evidence="1">GO-13</strain>
    </source>
</reference>
<dbReference type="AlphaFoldDB" id="A0A0T6BVG4"/>
<accession>A0A0T6BVG4</accession>
<dbReference type="STRING" id="1664069.BGLY_0260"/>
<dbReference type="EMBL" id="LECW02000001">
    <property type="protein sequence ID" value="KRT95619.1"/>
    <property type="molecule type" value="Genomic_DNA"/>
</dbReference>
<dbReference type="Proteomes" id="UP001341297">
    <property type="component" value="Unassembled WGS sequence"/>
</dbReference>
<name>A0A0T6BVG4_9BACI</name>
<reference evidence="1 3" key="1">
    <citation type="journal article" date="2015" name="Int. J. Syst. Evol. Microbiol.">
        <title>Bacillus glycinifermentans sp. nov., isolated from fermented soybean paste.</title>
        <authorList>
            <person name="Kim S.J."/>
            <person name="Dunlap C.A."/>
            <person name="Kwon S.W."/>
            <person name="Rooney A.P."/>
        </authorList>
    </citation>
    <scope>NUCLEOTIDE SEQUENCE [LARGE SCALE GENOMIC DNA]</scope>
    <source>
        <strain evidence="1 3">GO-13</strain>
    </source>
</reference>
<dbReference type="Proteomes" id="UP000036168">
    <property type="component" value="Unassembled WGS sequence"/>
</dbReference>